<sequence>MADQQTVQRWMITVGGVEQARVGAGQTVEIGRKPIRPLRDDGFVRIDIVDNKRSMSKRHALLIVNKRGVATIRDLHSTNGTYLVGDNGNLLRLDPDVDFQLPDTIMRMQFGDVPVDFVHVEESEDSDNDPVRDLFSYATDSAPKEPDASDLSVDQILDLRAGEPTGIFHAQSVSVPELKWNNDSVSLNPEKNSVIDDISSAGVDLPVVREEEKAEPRNLFDDAQADGNKDSNKDSQEQNPEDSSNLNSAQTDDNPNEHENDVEQLLNQSMEQSMEQSVKRDGEQHDIREQDIFESVENEFAEAKSTESNPVESNPAETNLDESNPVENRNSSVENNSAEVNNAEVNNAENIDSSSMLASSTFSEEYTPAFEPGSVFEKVSQGEFDSHHEVIEAGGYTSDEAKQTADFSEQFEMAKYPELLPYLAMNTGLYDDLYAWLAAQSNSDVDEALARNSGYDAYRKTMGK</sequence>
<feature type="domain" description="FHA" evidence="3">
    <location>
        <begin position="28"/>
        <end position="83"/>
    </location>
</feature>
<gene>
    <name evidence="4" type="ORF">BFS05_03120</name>
</gene>
<evidence type="ECO:0000256" key="2">
    <source>
        <dbReference type="SAM" id="MobiDB-lite"/>
    </source>
</evidence>
<dbReference type="RefSeq" id="WP_103084543.1">
    <property type="nucleotide sequence ID" value="NZ_MNLH01000002.1"/>
</dbReference>
<dbReference type="SMART" id="SM00240">
    <property type="entry name" value="FHA"/>
    <property type="match status" value="1"/>
</dbReference>
<evidence type="ECO:0000256" key="1">
    <source>
        <dbReference type="ARBA" id="ARBA00022553"/>
    </source>
</evidence>
<protein>
    <recommendedName>
        <fullName evidence="3">FHA domain-containing protein</fullName>
    </recommendedName>
</protein>
<dbReference type="InterPro" id="IPR008984">
    <property type="entry name" value="SMAD_FHA_dom_sf"/>
</dbReference>
<comment type="caution">
    <text evidence="4">The sequence shown here is derived from an EMBL/GenBank/DDBJ whole genome shotgun (WGS) entry which is preliminary data.</text>
</comment>
<feature type="compositionally biased region" description="Low complexity" evidence="2">
    <location>
        <begin position="322"/>
        <end position="350"/>
    </location>
</feature>
<keyword evidence="1" id="KW-0597">Phosphoprotein</keyword>
<dbReference type="Proteomes" id="UP000236146">
    <property type="component" value="Unassembled WGS sequence"/>
</dbReference>
<organism evidence="4 5">
    <name type="scientific">Gardnerella vaginalis</name>
    <dbReference type="NCBI Taxonomy" id="2702"/>
    <lineage>
        <taxon>Bacteria</taxon>
        <taxon>Bacillati</taxon>
        <taxon>Actinomycetota</taxon>
        <taxon>Actinomycetes</taxon>
        <taxon>Bifidobacteriales</taxon>
        <taxon>Bifidobacteriaceae</taxon>
        <taxon>Gardnerella</taxon>
    </lineage>
</organism>
<dbReference type="Pfam" id="PF25591">
    <property type="entry name" value="LRV_2"/>
    <property type="match status" value="1"/>
</dbReference>
<dbReference type="AlphaFoldDB" id="A0A2K1SVL0"/>
<dbReference type="EMBL" id="MNLH01000002">
    <property type="protein sequence ID" value="PNS43564.1"/>
    <property type="molecule type" value="Genomic_DNA"/>
</dbReference>
<evidence type="ECO:0000313" key="5">
    <source>
        <dbReference type="Proteomes" id="UP000236146"/>
    </source>
</evidence>
<dbReference type="OrthoDB" id="3240300at2"/>
<name>A0A2K1SVL0_GARVA</name>
<dbReference type="Pfam" id="PF00498">
    <property type="entry name" value="FHA"/>
    <property type="match status" value="1"/>
</dbReference>
<accession>A0A2K1SVL0</accession>
<reference evidence="4 5" key="1">
    <citation type="submission" date="2016-10" db="EMBL/GenBank/DDBJ databases">
        <authorList>
            <person name="Varghese N."/>
        </authorList>
    </citation>
    <scope>NUCLEOTIDE SEQUENCE [LARGE SCALE GENOMIC DNA]</scope>
    <source>
        <strain evidence="4 5">KA00225</strain>
    </source>
</reference>
<dbReference type="SUPFAM" id="SSF49879">
    <property type="entry name" value="SMAD/FHA domain"/>
    <property type="match status" value="1"/>
</dbReference>
<dbReference type="InterPro" id="IPR057893">
    <property type="entry name" value="LRV_2"/>
</dbReference>
<feature type="compositionally biased region" description="Basic and acidic residues" evidence="2">
    <location>
        <begin position="209"/>
        <end position="220"/>
    </location>
</feature>
<evidence type="ECO:0000259" key="3">
    <source>
        <dbReference type="PROSITE" id="PS50006"/>
    </source>
</evidence>
<evidence type="ECO:0000313" key="4">
    <source>
        <dbReference type="EMBL" id="PNS43564.1"/>
    </source>
</evidence>
<proteinExistence type="predicted"/>
<feature type="compositionally biased region" description="Polar residues" evidence="2">
    <location>
        <begin position="237"/>
        <end position="253"/>
    </location>
</feature>
<feature type="compositionally biased region" description="Polar residues" evidence="2">
    <location>
        <begin position="306"/>
        <end position="317"/>
    </location>
</feature>
<feature type="region of interest" description="Disordered" evidence="2">
    <location>
        <begin position="300"/>
        <end position="351"/>
    </location>
</feature>
<dbReference type="InterPro" id="IPR000253">
    <property type="entry name" value="FHA_dom"/>
</dbReference>
<feature type="region of interest" description="Disordered" evidence="2">
    <location>
        <begin position="209"/>
        <end position="259"/>
    </location>
</feature>
<feature type="compositionally biased region" description="Basic and acidic residues" evidence="2">
    <location>
        <begin position="227"/>
        <end position="236"/>
    </location>
</feature>
<dbReference type="CDD" id="cd00060">
    <property type="entry name" value="FHA"/>
    <property type="match status" value="1"/>
</dbReference>
<dbReference type="PROSITE" id="PS50006">
    <property type="entry name" value="FHA_DOMAIN"/>
    <property type="match status" value="1"/>
</dbReference>
<dbReference type="Gene3D" id="2.60.200.20">
    <property type="match status" value="1"/>
</dbReference>